<feature type="region of interest" description="Disordered" evidence="1">
    <location>
        <begin position="23"/>
        <end position="46"/>
    </location>
</feature>
<sequence length="46" mass="5231">MSDTMGNWLVPLLVELGLRRPRAEEEPRADDPHRVHPAKGDIRSPD</sequence>
<evidence type="ECO:0000313" key="2">
    <source>
        <dbReference type="EMBL" id="MDQ0347480.1"/>
    </source>
</evidence>
<organism evidence="2 3">
    <name type="scientific">Ancylobacter vacuolatus</name>
    <dbReference type="NCBI Taxonomy" id="223389"/>
    <lineage>
        <taxon>Bacteria</taxon>
        <taxon>Pseudomonadati</taxon>
        <taxon>Pseudomonadota</taxon>
        <taxon>Alphaproteobacteria</taxon>
        <taxon>Hyphomicrobiales</taxon>
        <taxon>Xanthobacteraceae</taxon>
        <taxon>Ancylobacter</taxon>
    </lineage>
</organism>
<gene>
    <name evidence="2" type="ORF">J2S76_001904</name>
</gene>
<keyword evidence="3" id="KW-1185">Reference proteome</keyword>
<dbReference type="EMBL" id="JAUSUH010000003">
    <property type="protein sequence ID" value="MDQ0347480.1"/>
    <property type="molecule type" value="Genomic_DNA"/>
</dbReference>
<dbReference type="RefSeq" id="WP_307059819.1">
    <property type="nucleotide sequence ID" value="NZ_JAUSUH010000003.1"/>
</dbReference>
<reference evidence="2 3" key="1">
    <citation type="submission" date="2023-07" db="EMBL/GenBank/DDBJ databases">
        <title>Genomic Encyclopedia of Type Strains, Phase IV (KMG-IV): sequencing the most valuable type-strain genomes for metagenomic binning, comparative biology and taxonomic classification.</title>
        <authorList>
            <person name="Goeker M."/>
        </authorList>
    </citation>
    <scope>NUCLEOTIDE SEQUENCE [LARGE SCALE GENOMIC DNA]</scope>
    <source>
        <strain evidence="2 3">DSM 1277</strain>
    </source>
</reference>
<evidence type="ECO:0000313" key="3">
    <source>
        <dbReference type="Proteomes" id="UP001238467"/>
    </source>
</evidence>
<protein>
    <submittedName>
        <fullName evidence="2">Uncharacterized protein</fullName>
    </submittedName>
</protein>
<evidence type="ECO:0000256" key="1">
    <source>
        <dbReference type="SAM" id="MobiDB-lite"/>
    </source>
</evidence>
<proteinExistence type="predicted"/>
<accession>A0ABU0DGC7</accession>
<dbReference type="Proteomes" id="UP001238467">
    <property type="component" value="Unassembled WGS sequence"/>
</dbReference>
<comment type="caution">
    <text evidence="2">The sequence shown here is derived from an EMBL/GenBank/DDBJ whole genome shotgun (WGS) entry which is preliminary data.</text>
</comment>
<name>A0ABU0DGC7_9HYPH</name>